<reference evidence="1 2" key="1">
    <citation type="submission" date="2019-07" db="EMBL/GenBank/DDBJ databases">
        <title>Whole genome shotgun sequence of Kocuria turfanensis NBRC 107627.</title>
        <authorList>
            <person name="Hosoyama A."/>
            <person name="Uohara A."/>
            <person name="Ohji S."/>
            <person name="Ichikawa N."/>
        </authorList>
    </citation>
    <scope>NUCLEOTIDE SEQUENCE [LARGE SCALE GENOMIC DNA]</scope>
    <source>
        <strain evidence="1 2">NBRC 107627</strain>
    </source>
</reference>
<dbReference type="AlphaFoldDB" id="A0A512IIA6"/>
<name>A0A512IIA6_9MICC</name>
<dbReference type="EMBL" id="BJZS01000129">
    <property type="protein sequence ID" value="GEO97446.1"/>
    <property type="molecule type" value="Genomic_DNA"/>
</dbReference>
<evidence type="ECO:0000313" key="2">
    <source>
        <dbReference type="Proteomes" id="UP000321103"/>
    </source>
</evidence>
<gene>
    <name evidence="1" type="ORF">KTU01_35690</name>
</gene>
<organism evidence="1 2">
    <name type="scientific">Kocuria turfanensis</name>
    <dbReference type="NCBI Taxonomy" id="388357"/>
    <lineage>
        <taxon>Bacteria</taxon>
        <taxon>Bacillati</taxon>
        <taxon>Actinomycetota</taxon>
        <taxon>Actinomycetes</taxon>
        <taxon>Micrococcales</taxon>
        <taxon>Micrococcaceae</taxon>
        <taxon>Kocuria</taxon>
    </lineage>
</organism>
<sequence length="190" mass="21345">MTSRLPGTWQEPHRDVPFPPQEARRLWTEEAIPKLKSVASTFGGYITYQDLGDHLFEATKVRTTSLLPRWIGQPLYRVLDYCEGQSLPGITALVVQKGSGMVGPGFNDWFRRRNRGPADNEVELEAFAAEERLASYRLYCPDVPDNAVPMPTPQLARAVHTGTMEWPWAPPPCSGCGRPLNFYEPCPVCI</sequence>
<dbReference type="Proteomes" id="UP000321103">
    <property type="component" value="Unassembled WGS sequence"/>
</dbReference>
<evidence type="ECO:0000313" key="1">
    <source>
        <dbReference type="EMBL" id="GEO97446.1"/>
    </source>
</evidence>
<comment type="caution">
    <text evidence="1">The sequence shown here is derived from an EMBL/GenBank/DDBJ whole genome shotgun (WGS) entry which is preliminary data.</text>
</comment>
<protein>
    <submittedName>
        <fullName evidence="1">Uncharacterized protein</fullName>
    </submittedName>
</protein>
<proteinExistence type="predicted"/>
<keyword evidence="2" id="KW-1185">Reference proteome</keyword>
<accession>A0A512IIA6</accession>